<dbReference type="NCBIfam" id="TIGR04183">
    <property type="entry name" value="Por_Secre_tail"/>
    <property type="match status" value="1"/>
</dbReference>
<comment type="caution">
    <text evidence="2">The sequence shown here is derived from an EMBL/GenBank/DDBJ whole genome shotgun (WGS) entry which is preliminary data.</text>
</comment>
<dbReference type="Pfam" id="PF18962">
    <property type="entry name" value="Por_Secre_tail"/>
    <property type="match status" value="1"/>
</dbReference>
<proteinExistence type="predicted"/>
<name>A0A9D7SCB6_9BACT</name>
<accession>A0A9D7SCB6</accession>
<dbReference type="AlphaFoldDB" id="A0A9D7SCB6"/>
<evidence type="ECO:0000313" key="3">
    <source>
        <dbReference type="Proteomes" id="UP000808349"/>
    </source>
</evidence>
<dbReference type="InterPro" id="IPR026444">
    <property type="entry name" value="Secre_tail"/>
</dbReference>
<dbReference type="SUPFAM" id="SSF50939">
    <property type="entry name" value="Sialidases"/>
    <property type="match status" value="1"/>
</dbReference>
<dbReference type="EMBL" id="JADKFW010000013">
    <property type="protein sequence ID" value="MBK9718806.1"/>
    <property type="molecule type" value="Genomic_DNA"/>
</dbReference>
<reference evidence="2 3" key="1">
    <citation type="submission" date="2020-10" db="EMBL/GenBank/DDBJ databases">
        <title>Connecting structure to function with the recovery of over 1000 high-quality activated sludge metagenome-assembled genomes encoding full-length rRNA genes using long-read sequencing.</title>
        <authorList>
            <person name="Singleton C.M."/>
            <person name="Petriglieri F."/>
            <person name="Kristensen J.M."/>
            <person name="Kirkegaard R.H."/>
            <person name="Michaelsen T.Y."/>
            <person name="Andersen M.H."/>
            <person name="Karst S.M."/>
            <person name="Dueholm M.S."/>
            <person name="Nielsen P.H."/>
            <person name="Albertsen M."/>
        </authorList>
    </citation>
    <scope>NUCLEOTIDE SEQUENCE [LARGE SCALE GENOMIC DNA]</scope>
    <source>
        <strain evidence="2">Ribe_18-Q3-R11-54_BAT3C.373</strain>
    </source>
</reference>
<protein>
    <submittedName>
        <fullName evidence="2">T9SS type A sorting domain-containing protein</fullName>
    </submittedName>
</protein>
<evidence type="ECO:0000313" key="2">
    <source>
        <dbReference type="EMBL" id="MBK9718806.1"/>
    </source>
</evidence>
<dbReference type="InterPro" id="IPR036278">
    <property type="entry name" value="Sialidase_sf"/>
</dbReference>
<evidence type="ECO:0000259" key="1">
    <source>
        <dbReference type="Pfam" id="PF18962"/>
    </source>
</evidence>
<dbReference type="Proteomes" id="UP000808349">
    <property type="component" value="Unassembled WGS sequence"/>
</dbReference>
<gene>
    <name evidence="2" type="ORF">IPO85_15070</name>
</gene>
<sequence length="615" mass="70164">MRSYFLLNKICCLFLFISLGIFKLQGQLIKPNDRHYFNDEAYENLKRALSLSAVVQNKEVIVGATFEEYQNYGCNLHQLLMNSKGEINVLYTLRLSASTDQFGIGYNFFNGSQWGKIPTNYLYPIHVFHPTINEFEDGSQVVIGNPLDGTPLKILSRKSISDTFILKNIPNSDILAYHQAIVGGSNNQTLHLVGTSLLPFKGIGFAPFYFRSQNKGKSWDKTRMLLPGLDSNDVKEFYAYSTYTQIASKGNRVAIGLFNYFNDILVYISEDNGNTWEKIIINKFPKKRYIYDQGIDSTLLPRIPGFDPGYIFTSGGQGTLLFDNNQKLHLVFDGIYYRDAIANDNRSEIPYCSTGLYYWNESMKAETSIRITGIPDMNKNQNIDVDCIGEPFGGYYPANSIANWPSIAFDKNNIMYICYSSLREGSDYISDVNQLQYRHVFIQYSMNEGKNWSEPYDVINKDLINLPNLTNKIEATYPQLNPSIDSTVSILYLRDFLPGSAGNNNHGPAQSNVMFMSFDKNILFNVTHSTDIQNDEIVSIVPNPARTFIDINLKNKNQSIQDINCFSNDGALVFNYKFSKNLNAQKMNISSLNPGIYYLQFQFNDHMEYHKFVKI</sequence>
<organism evidence="2 3">
    <name type="scientific">Candidatus Defluviibacterium haderslevense</name>
    <dbReference type="NCBI Taxonomy" id="2981993"/>
    <lineage>
        <taxon>Bacteria</taxon>
        <taxon>Pseudomonadati</taxon>
        <taxon>Bacteroidota</taxon>
        <taxon>Saprospiria</taxon>
        <taxon>Saprospirales</taxon>
        <taxon>Saprospiraceae</taxon>
        <taxon>Candidatus Defluviibacterium</taxon>
    </lineage>
</organism>
<feature type="domain" description="Secretion system C-terminal sorting" evidence="1">
    <location>
        <begin position="541"/>
        <end position="613"/>
    </location>
</feature>